<dbReference type="EMBL" id="QXGE01001850">
    <property type="protein sequence ID" value="KAE9287550.1"/>
    <property type="molecule type" value="Genomic_DNA"/>
</dbReference>
<evidence type="ECO:0000313" key="2">
    <source>
        <dbReference type="EMBL" id="KAE9181780.1"/>
    </source>
</evidence>
<dbReference type="EMBL" id="QXGC01001103">
    <property type="protein sequence ID" value="KAE9211220.1"/>
    <property type="molecule type" value="Genomic_DNA"/>
</dbReference>
<evidence type="ECO:0000313" key="3">
    <source>
        <dbReference type="EMBL" id="KAE9194436.1"/>
    </source>
</evidence>
<name>A0A6A3X9X1_9STRA</name>
<sequence length="134" mass="15094">MAWPDHELLHVERDWNGCADALQRQAGVELEEDSDFENLVTLNRLEEILVAREADEHPSAKVSPVATRTTGDSRSRPAVLQKEVVRNLRIKRIKQAQDEEVWIAGVKKYLVGAVDDLAPENIKSYNAVGSDYDI</sequence>
<reference evidence="6 7" key="1">
    <citation type="submission" date="2018-08" db="EMBL/GenBank/DDBJ databases">
        <title>Genomic investigation of the strawberry pathogen Phytophthora fragariae indicates pathogenicity is determined by transcriptional variation in three key races.</title>
        <authorList>
            <person name="Adams T.M."/>
            <person name="Armitage A.D."/>
            <person name="Sobczyk M.K."/>
            <person name="Bates H.J."/>
            <person name="Dunwell J.M."/>
            <person name="Nellist C.F."/>
            <person name="Harrison R.J."/>
        </authorList>
    </citation>
    <scope>NUCLEOTIDE SEQUENCE [LARGE SCALE GENOMIC DNA]</scope>
    <source>
        <strain evidence="5 7">A4</strain>
        <strain evidence="3 8">BC-1</strain>
        <strain evidence="4 10">BC-23</strain>
        <strain evidence="2 6">NOV-27</strain>
        <strain evidence="1 9">SCRP245</strain>
    </source>
</reference>
<dbReference type="Proteomes" id="UP000476176">
    <property type="component" value="Unassembled WGS sequence"/>
</dbReference>
<evidence type="ECO:0000313" key="10">
    <source>
        <dbReference type="Proteomes" id="UP000476176"/>
    </source>
</evidence>
<accession>A0A6A3X9X1</accession>
<dbReference type="AlphaFoldDB" id="A0A6A3X9X1"/>
<evidence type="ECO:0000313" key="6">
    <source>
        <dbReference type="Proteomes" id="UP000433483"/>
    </source>
</evidence>
<dbReference type="OrthoDB" id="94627at2759"/>
<protein>
    <recommendedName>
        <fullName evidence="11">Reverse transcriptase</fullName>
    </recommendedName>
</protein>
<evidence type="ECO:0000313" key="1">
    <source>
        <dbReference type="EMBL" id="KAE8975009.1"/>
    </source>
</evidence>
<organism evidence="3 8">
    <name type="scientific">Phytophthora fragariae</name>
    <dbReference type="NCBI Taxonomy" id="53985"/>
    <lineage>
        <taxon>Eukaryota</taxon>
        <taxon>Sar</taxon>
        <taxon>Stramenopiles</taxon>
        <taxon>Oomycota</taxon>
        <taxon>Peronosporomycetes</taxon>
        <taxon>Peronosporales</taxon>
        <taxon>Peronosporaceae</taxon>
        <taxon>Phytophthora</taxon>
    </lineage>
</organism>
<dbReference type="EMBL" id="QXGB01002082">
    <property type="protein sequence ID" value="KAE9181780.1"/>
    <property type="molecule type" value="Genomic_DNA"/>
</dbReference>
<dbReference type="Proteomes" id="UP000433483">
    <property type="component" value="Unassembled WGS sequence"/>
</dbReference>
<proteinExistence type="predicted"/>
<evidence type="ECO:0008006" key="11">
    <source>
        <dbReference type="Google" id="ProtNLM"/>
    </source>
</evidence>
<evidence type="ECO:0000313" key="9">
    <source>
        <dbReference type="Proteomes" id="UP000460718"/>
    </source>
</evidence>
<evidence type="ECO:0000313" key="4">
    <source>
        <dbReference type="EMBL" id="KAE9211220.1"/>
    </source>
</evidence>
<dbReference type="Proteomes" id="UP000437068">
    <property type="component" value="Unassembled WGS sequence"/>
</dbReference>
<evidence type="ECO:0000313" key="7">
    <source>
        <dbReference type="Proteomes" id="UP000437068"/>
    </source>
</evidence>
<dbReference type="Proteomes" id="UP000440367">
    <property type="component" value="Unassembled WGS sequence"/>
</dbReference>
<evidence type="ECO:0000313" key="8">
    <source>
        <dbReference type="Proteomes" id="UP000440367"/>
    </source>
</evidence>
<dbReference type="EMBL" id="QXGD01002051">
    <property type="protein sequence ID" value="KAE9194436.1"/>
    <property type="molecule type" value="Genomic_DNA"/>
</dbReference>
<evidence type="ECO:0000313" key="5">
    <source>
        <dbReference type="EMBL" id="KAE9287550.1"/>
    </source>
</evidence>
<comment type="caution">
    <text evidence="3">The sequence shown here is derived from an EMBL/GenBank/DDBJ whole genome shotgun (WGS) entry which is preliminary data.</text>
</comment>
<keyword evidence="6" id="KW-1185">Reference proteome</keyword>
<gene>
    <name evidence="5" type="ORF">PF001_g20934</name>
    <name evidence="3" type="ORF">PF002_g23604</name>
    <name evidence="4" type="ORF">PF004_g15984</name>
    <name evidence="2" type="ORF">PF005_g22754</name>
    <name evidence="1" type="ORF">PF011_g24642</name>
</gene>
<dbReference type="Proteomes" id="UP000460718">
    <property type="component" value="Unassembled WGS sequence"/>
</dbReference>
<dbReference type="EMBL" id="QXFW01002837">
    <property type="protein sequence ID" value="KAE8975009.1"/>
    <property type="molecule type" value="Genomic_DNA"/>
</dbReference>